<keyword evidence="6" id="KW-1185">Reference proteome</keyword>
<feature type="domain" description="Chorismate-utilising enzyme C-terminal" evidence="3">
    <location>
        <begin position="217"/>
        <end position="470"/>
    </location>
</feature>
<dbReference type="NCBIfam" id="TIGR00553">
    <property type="entry name" value="pabB"/>
    <property type="match status" value="1"/>
</dbReference>
<dbReference type="Pfam" id="PF00425">
    <property type="entry name" value="Chorismate_bind"/>
    <property type="match status" value="1"/>
</dbReference>
<feature type="domain" description="Anthranilate synthase component I N-terminal" evidence="4">
    <location>
        <begin position="17"/>
        <end position="157"/>
    </location>
</feature>
<accession>A0A290QGX0</accession>
<dbReference type="KEGG" id="vbh:CMV30_11830"/>
<dbReference type="PRINTS" id="PR00095">
    <property type="entry name" value="ANTSNTHASEI"/>
</dbReference>
<reference evidence="5 6" key="1">
    <citation type="submission" date="2017-09" db="EMBL/GenBank/DDBJ databases">
        <title>Complete genome sequence of Verrucomicrobial strain HZ-65, isolated from freshwater.</title>
        <authorList>
            <person name="Choi A."/>
        </authorList>
    </citation>
    <scope>NUCLEOTIDE SEQUENCE [LARGE SCALE GENOMIC DNA]</scope>
    <source>
        <strain evidence="5 6">HZ-65</strain>
    </source>
</reference>
<dbReference type="AlphaFoldDB" id="A0A290QGX0"/>
<dbReference type="InterPro" id="IPR015890">
    <property type="entry name" value="Chorismate_C"/>
</dbReference>
<dbReference type="Gene3D" id="3.60.120.10">
    <property type="entry name" value="Anthranilate synthase"/>
    <property type="match status" value="1"/>
</dbReference>
<dbReference type="GO" id="GO:0046820">
    <property type="term" value="F:4-amino-4-deoxychorismate synthase activity"/>
    <property type="evidence" value="ECO:0007669"/>
    <property type="project" value="UniProtKB-EC"/>
</dbReference>
<gene>
    <name evidence="5" type="primary">pabB</name>
    <name evidence="5" type="ORF">CMV30_11830</name>
</gene>
<organism evidence="5 6">
    <name type="scientific">Nibricoccus aquaticus</name>
    <dbReference type="NCBI Taxonomy" id="2576891"/>
    <lineage>
        <taxon>Bacteria</taxon>
        <taxon>Pseudomonadati</taxon>
        <taxon>Verrucomicrobiota</taxon>
        <taxon>Opitutia</taxon>
        <taxon>Opitutales</taxon>
        <taxon>Opitutaceae</taxon>
        <taxon>Nibricoccus</taxon>
    </lineage>
</organism>
<dbReference type="InterPro" id="IPR006805">
    <property type="entry name" value="Anth_synth_I_N"/>
</dbReference>
<evidence type="ECO:0000259" key="4">
    <source>
        <dbReference type="Pfam" id="PF04715"/>
    </source>
</evidence>
<dbReference type="GO" id="GO:0009396">
    <property type="term" value="P:folic acid-containing compound biosynthetic process"/>
    <property type="evidence" value="ECO:0007669"/>
    <property type="project" value="InterPro"/>
</dbReference>
<dbReference type="InterPro" id="IPR005801">
    <property type="entry name" value="ADC_synthase"/>
</dbReference>
<dbReference type="Pfam" id="PF04715">
    <property type="entry name" value="Anth_synt_I_N"/>
    <property type="match status" value="1"/>
</dbReference>
<dbReference type="InterPro" id="IPR005802">
    <property type="entry name" value="ADC_synth_comp_1"/>
</dbReference>
<keyword evidence="2" id="KW-0808">Transferase</keyword>
<evidence type="ECO:0000256" key="2">
    <source>
        <dbReference type="ARBA" id="ARBA00022679"/>
    </source>
</evidence>
<evidence type="ECO:0000256" key="1">
    <source>
        <dbReference type="ARBA" id="ARBA00013139"/>
    </source>
</evidence>
<sequence>MSVMHTRELRIDGGMAAVFAATAEKAHAFFLESALPADGLGRYSFIGFGPLAVFRVAAGGAAEVTWADGRVERTEGEPLEELRKLHGRIGAEFGQDLQEGQDSEKERVPFAGGAVGFFSYEFGLRFEGVKRTSADDLAVAEAEWAFYDGVVVCEEASGSVFVATNRRHKGEAEKVLARIEREVRAALAGEHAEVGETERSGVGGRGGKAEIAANFSREGYVRAVGRVKEFIRSGDVYQINLSQRFETVMPCAAAELYRKLRKQSPAPYGCFLNFGGVQVAGVSPERFLRVEGEAVTTRPIKGTRPRGRDAGEDAALKAELAVSEKDRAELLMIVDLERNDLGRVCVPGSVRVENLYALEAHPTVWHQVAEVSGRLAEGRDVFDCIRAAFPGGSITGAPKIRAMQIIDELEPHRRHLYTGAMGYLGFDGRAELNIAIRTITCVGGRAYFHAGGGVVWDSDPESEYAETLTKAKALRAALTQAGAGGVRS</sequence>
<proteinExistence type="predicted"/>
<protein>
    <recommendedName>
        <fullName evidence="1">aminodeoxychorismate synthase</fullName>
        <ecNumber evidence="1">2.6.1.85</ecNumber>
    </recommendedName>
</protein>
<dbReference type="PANTHER" id="PTHR11236">
    <property type="entry name" value="AMINOBENZOATE/ANTHRANILATE SYNTHASE"/>
    <property type="match status" value="1"/>
</dbReference>
<dbReference type="Proteomes" id="UP000217265">
    <property type="component" value="Chromosome"/>
</dbReference>
<name>A0A290QGX0_9BACT</name>
<dbReference type="GO" id="GO:0000162">
    <property type="term" value="P:L-tryptophan biosynthetic process"/>
    <property type="evidence" value="ECO:0007669"/>
    <property type="project" value="TreeGrafter"/>
</dbReference>
<evidence type="ECO:0000313" key="6">
    <source>
        <dbReference type="Proteomes" id="UP000217265"/>
    </source>
</evidence>
<dbReference type="EC" id="2.6.1.85" evidence="1"/>
<evidence type="ECO:0000313" key="5">
    <source>
        <dbReference type="EMBL" id="ATC64588.1"/>
    </source>
</evidence>
<dbReference type="EMBL" id="CP023344">
    <property type="protein sequence ID" value="ATC64588.1"/>
    <property type="molecule type" value="Genomic_DNA"/>
</dbReference>
<dbReference type="InterPro" id="IPR019999">
    <property type="entry name" value="Anth_synth_I-like"/>
</dbReference>
<evidence type="ECO:0000259" key="3">
    <source>
        <dbReference type="Pfam" id="PF00425"/>
    </source>
</evidence>
<dbReference type="SUPFAM" id="SSF56322">
    <property type="entry name" value="ADC synthase"/>
    <property type="match status" value="1"/>
</dbReference>
<dbReference type="PANTHER" id="PTHR11236:SF9">
    <property type="entry name" value="ANTHRANILATE SYNTHASE COMPONENT 1"/>
    <property type="match status" value="1"/>
</dbReference>